<dbReference type="CDD" id="cd00635">
    <property type="entry name" value="PLPDE_III_YBL036c_like"/>
    <property type="match status" value="1"/>
</dbReference>
<dbReference type="RefSeq" id="WP_055039341.1">
    <property type="nucleotide sequence ID" value="NZ_CATWND010000035.1"/>
</dbReference>
<evidence type="ECO:0000259" key="5">
    <source>
        <dbReference type="Pfam" id="PF01168"/>
    </source>
</evidence>
<comment type="function">
    <text evidence="2">Pyridoxal 5'-phosphate (PLP)-binding protein, which is involved in PLP homeostasis.</text>
</comment>
<dbReference type="SUPFAM" id="SSF51419">
    <property type="entry name" value="PLP-binding barrel"/>
    <property type="match status" value="1"/>
</dbReference>
<accession>A0A0M6WIK6</accession>
<reference evidence="7" key="1">
    <citation type="submission" date="2015-05" db="EMBL/GenBank/DDBJ databases">
        <authorList>
            <consortium name="Pathogen Informatics"/>
        </authorList>
    </citation>
    <scope>NUCLEOTIDE SEQUENCE [LARGE SCALE GENOMIC DNA]</scope>
    <source>
        <strain evidence="7">L1-83</strain>
    </source>
</reference>
<dbReference type="NCBIfam" id="TIGR00044">
    <property type="entry name" value="YggS family pyridoxal phosphate-dependent enzyme"/>
    <property type="match status" value="1"/>
</dbReference>
<keyword evidence="7" id="KW-1185">Reference proteome</keyword>
<dbReference type="Proteomes" id="UP000049828">
    <property type="component" value="Unassembled WGS sequence"/>
</dbReference>
<evidence type="ECO:0000256" key="1">
    <source>
        <dbReference type="ARBA" id="ARBA00022898"/>
    </source>
</evidence>
<dbReference type="PANTHER" id="PTHR10146">
    <property type="entry name" value="PROLINE SYNTHETASE CO-TRANSCRIBED BACTERIAL HOMOLOG PROTEIN"/>
    <property type="match status" value="1"/>
</dbReference>
<dbReference type="PANTHER" id="PTHR10146:SF14">
    <property type="entry name" value="PYRIDOXAL PHOSPHATE HOMEOSTASIS PROTEIN"/>
    <property type="match status" value="1"/>
</dbReference>
<evidence type="ECO:0000256" key="4">
    <source>
        <dbReference type="RuleBase" id="RU004514"/>
    </source>
</evidence>
<name>A0A0M6WIK6_9FIRM</name>
<sequence>MLKDNLKNVEERVQAACDRAGRKREEVTLIAVSKTKPVEMLQEIYDENIRDFGENKVQELCDKIEKMPKDIKWHMIGHLQRNKVKYIVGQVALIHSVDSYRLAEEINIQAKKKNIIVPILVEVNIAHEESKFGISEEDAIQLVEEIAELENVRIKGLMTIAPYVENAEDNRLYFRKIKDLSVDIAAKNIDNVSMEILSMGMTGDYEVAIEEGATMVRVGTGIFGARNYNKQ</sequence>
<dbReference type="PIRSF" id="PIRSF004848">
    <property type="entry name" value="YBL036c_PLPDEIII"/>
    <property type="match status" value="1"/>
</dbReference>
<evidence type="ECO:0000313" key="6">
    <source>
        <dbReference type="EMBL" id="CRL35296.1"/>
    </source>
</evidence>
<dbReference type="Gene3D" id="3.20.20.10">
    <property type="entry name" value="Alanine racemase"/>
    <property type="match status" value="1"/>
</dbReference>
<dbReference type="OrthoDB" id="9804072at2"/>
<protein>
    <recommendedName>
        <fullName evidence="2">Pyridoxal phosphate homeostasis protein</fullName>
        <shortName evidence="2">PLP homeostasis protein</shortName>
    </recommendedName>
</protein>
<dbReference type="InterPro" id="IPR029066">
    <property type="entry name" value="PLP-binding_barrel"/>
</dbReference>
<evidence type="ECO:0000256" key="3">
    <source>
        <dbReference type="PIRSR" id="PIRSR004848-1"/>
    </source>
</evidence>
<dbReference type="PROSITE" id="PS01211">
    <property type="entry name" value="UPF0001"/>
    <property type="match status" value="1"/>
</dbReference>
<comment type="similarity">
    <text evidence="2 4">Belongs to the pyridoxal phosphate-binding protein YggS/PROSC family.</text>
</comment>
<evidence type="ECO:0000256" key="2">
    <source>
        <dbReference type="HAMAP-Rule" id="MF_02087"/>
    </source>
</evidence>
<dbReference type="AlphaFoldDB" id="A0A0M6WIK6"/>
<dbReference type="GO" id="GO:0030170">
    <property type="term" value="F:pyridoxal phosphate binding"/>
    <property type="evidence" value="ECO:0007669"/>
    <property type="project" value="UniProtKB-UniRule"/>
</dbReference>
<dbReference type="InterPro" id="IPR001608">
    <property type="entry name" value="Ala_racemase_N"/>
</dbReference>
<keyword evidence="1 2" id="KW-0663">Pyridoxal phosphate</keyword>
<dbReference type="HAMAP" id="MF_02087">
    <property type="entry name" value="PLP_homeostasis"/>
    <property type="match status" value="1"/>
</dbReference>
<organism evidence="6 7">
    <name type="scientific">Roseburia inulinivorans</name>
    <dbReference type="NCBI Taxonomy" id="360807"/>
    <lineage>
        <taxon>Bacteria</taxon>
        <taxon>Bacillati</taxon>
        <taxon>Bacillota</taxon>
        <taxon>Clostridia</taxon>
        <taxon>Lachnospirales</taxon>
        <taxon>Lachnospiraceae</taxon>
        <taxon>Roseburia</taxon>
    </lineage>
</organism>
<gene>
    <name evidence="6" type="ORF">RIL183_16491</name>
</gene>
<comment type="cofactor">
    <cofactor evidence="3">
        <name>pyridoxal 5'-phosphate</name>
        <dbReference type="ChEBI" id="CHEBI:597326"/>
    </cofactor>
</comment>
<dbReference type="EMBL" id="CVRS01000060">
    <property type="protein sequence ID" value="CRL35296.1"/>
    <property type="molecule type" value="Genomic_DNA"/>
</dbReference>
<feature type="domain" description="Alanine racemase N-terminal" evidence="5">
    <location>
        <begin position="5"/>
        <end position="226"/>
    </location>
</feature>
<proteinExistence type="inferred from homology"/>
<dbReference type="Pfam" id="PF01168">
    <property type="entry name" value="Ala_racemase_N"/>
    <property type="match status" value="1"/>
</dbReference>
<feature type="modified residue" description="N6-(pyridoxal phosphate)lysine" evidence="2 3">
    <location>
        <position position="34"/>
    </location>
</feature>
<dbReference type="STRING" id="360807.ERS852392_01441"/>
<dbReference type="FunFam" id="3.20.20.10:FF:000018">
    <property type="entry name" value="Pyridoxal phosphate homeostasis protein"/>
    <property type="match status" value="1"/>
</dbReference>
<evidence type="ECO:0000313" key="7">
    <source>
        <dbReference type="Proteomes" id="UP000049828"/>
    </source>
</evidence>
<dbReference type="InterPro" id="IPR011078">
    <property type="entry name" value="PyrdxlP_homeostasis"/>
</dbReference>